<dbReference type="Gene3D" id="3.90.180.10">
    <property type="entry name" value="Medium-chain alcohol dehydrogenases, catalytic domain"/>
    <property type="match status" value="1"/>
</dbReference>
<sequence length="352" mass="38659">MLPEKNHSAVFSGPKNFEIKDLPISRKNNDVLLKTLSCAVCGYDVRVFRDGHKKVRPPIVLGHEICARTLNTLNLPNDQIIPEGSRVIVSPLIPCLNCQYCNAGYFNSCNNLNEIGSSINGGFADYIIIPRNNILIDGIIPIENNIRDDEASLIEPLSCCLNAHLNFSIPISGEFVIIIGDGPIGLIHLQISKLYGAKTIVVGKIPSRLNEAKSIGADLVLVNNEPDESVKKIWDYTYGNGGKLIIVATSNPEGIDLALKLAGKNSLISLFAGTSKNKILRIDPNLLHYNQITLSGSFSSTPKVMKKAMDLVHKQKIDLKRLVTHRFSLDEIDKAFNVTEGYNGLRSVINSF</sequence>
<organism evidence="5">
    <name type="scientific">uncultured crenarchaeote 29d5</name>
    <dbReference type="NCBI Taxonomy" id="684057"/>
    <lineage>
        <taxon>Archaea</taxon>
        <taxon>Thermoproteota</taxon>
        <taxon>environmental samples</taxon>
    </lineage>
</organism>
<dbReference type="PANTHER" id="PTHR43401:SF2">
    <property type="entry name" value="L-THREONINE 3-DEHYDROGENASE"/>
    <property type="match status" value="1"/>
</dbReference>
<keyword evidence="1" id="KW-0521">NADP</keyword>
<evidence type="ECO:0000313" key="5">
    <source>
        <dbReference type="EMBL" id="ACY24488.1"/>
    </source>
</evidence>
<keyword evidence="2" id="KW-0560">Oxidoreductase</keyword>
<evidence type="ECO:0000259" key="4">
    <source>
        <dbReference type="Pfam" id="PF08240"/>
    </source>
</evidence>
<accession>D4N702</accession>
<dbReference type="GO" id="GO:0030554">
    <property type="term" value="F:adenyl nucleotide binding"/>
    <property type="evidence" value="ECO:0007669"/>
    <property type="project" value="UniProtKB-ARBA"/>
</dbReference>
<dbReference type="InterPro" id="IPR013154">
    <property type="entry name" value="ADH-like_N"/>
</dbReference>
<proteinExistence type="predicted"/>
<dbReference type="Pfam" id="PF00107">
    <property type="entry name" value="ADH_zinc_N"/>
    <property type="match status" value="1"/>
</dbReference>
<dbReference type="InterPro" id="IPR011032">
    <property type="entry name" value="GroES-like_sf"/>
</dbReference>
<dbReference type="EMBL" id="GU059106">
    <property type="protein sequence ID" value="ACY24488.1"/>
    <property type="molecule type" value="Genomic_DNA"/>
</dbReference>
<name>D4N702_9CREN</name>
<protein>
    <submittedName>
        <fullName evidence="5">Zinc-dependent dehydrogenase</fullName>
    </submittedName>
</protein>
<dbReference type="Pfam" id="PF08240">
    <property type="entry name" value="ADH_N"/>
    <property type="match status" value="1"/>
</dbReference>
<dbReference type="GO" id="GO:0016616">
    <property type="term" value="F:oxidoreductase activity, acting on the CH-OH group of donors, NAD or NADP as acceptor"/>
    <property type="evidence" value="ECO:0007669"/>
    <property type="project" value="UniProtKB-ARBA"/>
</dbReference>
<evidence type="ECO:0000256" key="2">
    <source>
        <dbReference type="ARBA" id="ARBA00023002"/>
    </source>
</evidence>
<dbReference type="GO" id="GO:0043168">
    <property type="term" value="F:anion binding"/>
    <property type="evidence" value="ECO:0007669"/>
    <property type="project" value="UniProtKB-ARBA"/>
</dbReference>
<feature type="domain" description="Alcohol dehydrogenase-like N-terminal" evidence="4">
    <location>
        <begin position="28"/>
        <end position="134"/>
    </location>
</feature>
<dbReference type="Gene3D" id="3.40.50.720">
    <property type="entry name" value="NAD(P)-binding Rossmann-like Domain"/>
    <property type="match status" value="1"/>
</dbReference>
<dbReference type="SUPFAM" id="SSF51735">
    <property type="entry name" value="NAD(P)-binding Rossmann-fold domains"/>
    <property type="match status" value="1"/>
</dbReference>
<dbReference type="PANTHER" id="PTHR43401">
    <property type="entry name" value="L-THREONINE 3-DEHYDROGENASE"/>
    <property type="match status" value="1"/>
</dbReference>
<dbReference type="InterPro" id="IPR050129">
    <property type="entry name" value="Zn_alcohol_dh"/>
</dbReference>
<evidence type="ECO:0000256" key="1">
    <source>
        <dbReference type="ARBA" id="ARBA00022857"/>
    </source>
</evidence>
<dbReference type="SUPFAM" id="SSF50129">
    <property type="entry name" value="GroES-like"/>
    <property type="match status" value="1"/>
</dbReference>
<dbReference type="GO" id="GO:0051262">
    <property type="term" value="P:protein tetramerization"/>
    <property type="evidence" value="ECO:0007669"/>
    <property type="project" value="UniProtKB-ARBA"/>
</dbReference>
<reference evidence="5" key="1">
    <citation type="journal article" date="2010" name="Environ. Microbiol.">
        <title>Homologues of nitrite reductases in ammonia-oxidizing archaea: diversity and genomic context.</title>
        <authorList>
            <person name="Bartossek R."/>
            <person name="Nicol G.W."/>
            <person name="Lanzen A."/>
            <person name="Klenk H.P."/>
            <person name="Schleper C."/>
        </authorList>
    </citation>
    <scope>NUCLEOTIDE SEQUENCE</scope>
</reference>
<dbReference type="AlphaFoldDB" id="D4N702"/>
<gene>
    <name evidence="5" type="ORF">29d5orf40</name>
</gene>
<dbReference type="InterPro" id="IPR036291">
    <property type="entry name" value="NAD(P)-bd_dom_sf"/>
</dbReference>
<feature type="domain" description="Alcohol dehydrogenase-like C-terminal" evidence="3">
    <location>
        <begin position="183"/>
        <end position="313"/>
    </location>
</feature>
<dbReference type="InterPro" id="IPR013149">
    <property type="entry name" value="ADH-like_C"/>
</dbReference>
<evidence type="ECO:0000259" key="3">
    <source>
        <dbReference type="Pfam" id="PF00107"/>
    </source>
</evidence>